<organism evidence="2 3">
    <name type="scientific">Carnegiea gigantea</name>
    <dbReference type="NCBI Taxonomy" id="171969"/>
    <lineage>
        <taxon>Eukaryota</taxon>
        <taxon>Viridiplantae</taxon>
        <taxon>Streptophyta</taxon>
        <taxon>Embryophyta</taxon>
        <taxon>Tracheophyta</taxon>
        <taxon>Spermatophyta</taxon>
        <taxon>Magnoliopsida</taxon>
        <taxon>eudicotyledons</taxon>
        <taxon>Gunneridae</taxon>
        <taxon>Pentapetalae</taxon>
        <taxon>Caryophyllales</taxon>
        <taxon>Cactineae</taxon>
        <taxon>Cactaceae</taxon>
        <taxon>Cactoideae</taxon>
        <taxon>Echinocereeae</taxon>
        <taxon>Carnegiea</taxon>
    </lineage>
</organism>
<accession>A0A9Q1JFS4</accession>
<feature type="compositionally biased region" description="Basic and acidic residues" evidence="1">
    <location>
        <begin position="154"/>
        <end position="165"/>
    </location>
</feature>
<dbReference type="EMBL" id="JAKOGI010003821">
    <property type="protein sequence ID" value="KAJ8420139.1"/>
    <property type="molecule type" value="Genomic_DNA"/>
</dbReference>
<sequence>MKTTLNLSSSGTQRNALILLPLDQAPLVVDVQVSCHHQTMLFRLPEDNLIPDRRRQLHPENRRSVGGNHRCGIFPIYPSSGIETPDAVSVLLVALVEGGVGGVADGSGGVIKGEIKGIVVNSHVLVPVLELEIVVEGVVRGLGLGLGGAGGAEAEPKEEGGKSGGEDEAAAAPAAALFWLRLPPPPNDAVSSCRKLCPENRRSIGGNRRGDIFPIYPWRGIETPDAVGGLLVALAEGGTSGVADGFGGVRKAETKGVVVKSRVVAPVLELMIVVDGVIGGLGLCGIGGFFEGKSVKLVD</sequence>
<dbReference type="AlphaFoldDB" id="A0A9Q1JFS4"/>
<evidence type="ECO:0000256" key="1">
    <source>
        <dbReference type="SAM" id="MobiDB-lite"/>
    </source>
</evidence>
<name>A0A9Q1JFS4_9CARY</name>
<protein>
    <submittedName>
        <fullName evidence="2">Uncharacterized protein</fullName>
    </submittedName>
</protein>
<comment type="caution">
    <text evidence="2">The sequence shown here is derived from an EMBL/GenBank/DDBJ whole genome shotgun (WGS) entry which is preliminary data.</text>
</comment>
<evidence type="ECO:0000313" key="2">
    <source>
        <dbReference type="EMBL" id="KAJ8420139.1"/>
    </source>
</evidence>
<reference evidence="2" key="1">
    <citation type="submission" date="2022-04" db="EMBL/GenBank/DDBJ databases">
        <title>Carnegiea gigantea Genome sequencing and assembly v2.</title>
        <authorList>
            <person name="Copetti D."/>
            <person name="Sanderson M.J."/>
            <person name="Burquez A."/>
            <person name="Wojciechowski M.F."/>
        </authorList>
    </citation>
    <scope>NUCLEOTIDE SEQUENCE</scope>
    <source>
        <strain evidence="2">SGP5-SGP5p</strain>
        <tissue evidence="2">Aerial part</tissue>
    </source>
</reference>
<gene>
    <name evidence="2" type="ORF">Cgig2_033913</name>
</gene>
<feature type="region of interest" description="Disordered" evidence="1">
    <location>
        <begin position="147"/>
        <end position="167"/>
    </location>
</feature>
<proteinExistence type="predicted"/>
<evidence type="ECO:0000313" key="3">
    <source>
        <dbReference type="Proteomes" id="UP001153076"/>
    </source>
</evidence>
<keyword evidence="3" id="KW-1185">Reference proteome</keyword>
<dbReference type="Proteomes" id="UP001153076">
    <property type="component" value="Unassembled WGS sequence"/>
</dbReference>